<evidence type="ECO:0000313" key="2">
    <source>
        <dbReference type="EMBL" id="MCV2368007.1"/>
    </source>
</evidence>
<gene>
    <name evidence="2" type="ORF">LNV07_07840</name>
</gene>
<comment type="caution">
    <text evidence="2">The sequence shown here is derived from an EMBL/GenBank/DDBJ whole genome shotgun (WGS) entry which is preliminary data.</text>
</comment>
<dbReference type="EMBL" id="JAJIRN010000003">
    <property type="protein sequence ID" value="MCV2368007.1"/>
    <property type="molecule type" value="Genomic_DNA"/>
</dbReference>
<keyword evidence="3" id="KW-1185">Reference proteome</keyword>
<keyword evidence="1" id="KW-0472">Membrane</keyword>
<protein>
    <submittedName>
        <fullName evidence="2">Uncharacterized protein</fullName>
    </submittedName>
</protein>
<sequence>MRERGWGLFAVLLLHVPTATLLRVWRVFAQRLDGGRVQQAFNLRRFVRFQGSLPNSALPRFYVIVMPFTLHFLLPCLALLKGRADLVLLSNGARQWERDLLIKRFPDLPMFVLRTVPWASIEHGHVINLLLENHRGNFGIIDHDCYVFDGAIFDQLKPAADECLLSLFGEESRSVEFTFPLTFLLFFNAEPLRLLMRRFGIGAQLYREIPPSARSAMAQIGLGERTFWKSYHNFRDTLHVLLGVALAQGQQIKFLSSQEDLPAMHVGGTSIGSHHAKSLPALYIHLRFLELLNDPVLNRRYAHLTAPLRASADALAHCDRQDPAWNALPVVDTLMLRLRERLSAREQ</sequence>
<feature type="transmembrane region" description="Helical" evidence="1">
    <location>
        <begin position="61"/>
        <end position="80"/>
    </location>
</feature>
<dbReference type="RefSeq" id="WP_263570631.1">
    <property type="nucleotide sequence ID" value="NZ_JAJIRN010000003.1"/>
</dbReference>
<dbReference type="Proteomes" id="UP001209701">
    <property type="component" value="Unassembled WGS sequence"/>
</dbReference>
<reference evidence="2 3" key="1">
    <citation type="submission" date="2021-11" db="EMBL/GenBank/DDBJ databases">
        <authorList>
            <person name="Liang Q."/>
            <person name="Mou H."/>
            <person name="Liu Z."/>
        </authorList>
    </citation>
    <scope>NUCLEOTIDE SEQUENCE [LARGE SCALE GENOMIC DNA]</scope>
    <source>
        <strain evidence="2 3">CHU3</strain>
    </source>
</reference>
<evidence type="ECO:0000256" key="1">
    <source>
        <dbReference type="SAM" id="Phobius"/>
    </source>
</evidence>
<evidence type="ECO:0000313" key="3">
    <source>
        <dbReference type="Proteomes" id="UP001209701"/>
    </source>
</evidence>
<name>A0ABT2YD96_9BURK</name>
<keyword evidence="1" id="KW-1133">Transmembrane helix</keyword>
<organism evidence="2 3">
    <name type="scientific">Roseateles oligotrophus</name>
    <dbReference type="NCBI Taxonomy" id="1769250"/>
    <lineage>
        <taxon>Bacteria</taxon>
        <taxon>Pseudomonadati</taxon>
        <taxon>Pseudomonadota</taxon>
        <taxon>Betaproteobacteria</taxon>
        <taxon>Burkholderiales</taxon>
        <taxon>Sphaerotilaceae</taxon>
        <taxon>Roseateles</taxon>
    </lineage>
</organism>
<keyword evidence="1" id="KW-0812">Transmembrane</keyword>
<proteinExistence type="predicted"/>
<accession>A0ABT2YD96</accession>